<keyword evidence="1" id="KW-0812">Transmembrane</keyword>
<proteinExistence type="predicted"/>
<evidence type="ECO:0000313" key="3">
    <source>
        <dbReference type="Proteomes" id="UP001430356"/>
    </source>
</evidence>
<organism evidence="2 3">
    <name type="scientific">Novymonas esmeraldas</name>
    <dbReference type="NCBI Taxonomy" id="1808958"/>
    <lineage>
        <taxon>Eukaryota</taxon>
        <taxon>Discoba</taxon>
        <taxon>Euglenozoa</taxon>
        <taxon>Kinetoplastea</taxon>
        <taxon>Metakinetoplastina</taxon>
        <taxon>Trypanosomatida</taxon>
        <taxon>Trypanosomatidae</taxon>
        <taxon>Novymonas</taxon>
    </lineage>
</organism>
<protein>
    <submittedName>
        <fullName evidence="2">Uncharacterized protein</fullName>
    </submittedName>
</protein>
<feature type="transmembrane region" description="Helical" evidence="1">
    <location>
        <begin position="36"/>
        <end position="55"/>
    </location>
</feature>
<keyword evidence="1" id="KW-0472">Membrane</keyword>
<feature type="transmembrane region" description="Helical" evidence="1">
    <location>
        <begin position="12"/>
        <end position="30"/>
    </location>
</feature>
<sequence>MCRLGACCRATYYLVLAVICIYLAVCVLIVPHYRFVALMILALVVLYGVSAWRFLPSEQFALREMAEEMARQRCSAGAAAAVAAPPTNHPTAAAVVTPRSAPSHEPYRG</sequence>
<dbReference type="Proteomes" id="UP001430356">
    <property type="component" value="Unassembled WGS sequence"/>
</dbReference>
<dbReference type="EMBL" id="JAECZO010000136">
    <property type="protein sequence ID" value="KAK7198190.1"/>
    <property type="molecule type" value="Genomic_DNA"/>
</dbReference>
<dbReference type="AlphaFoldDB" id="A0AAW0EVA3"/>
<gene>
    <name evidence="2" type="ORF">NESM_000775700</name>
</gene>
<evidence type="ECO:0000313" key="2">
    <source>
        <dbReference type="EMBL" id="KAK7198190.1"/>
    </source>
</evidence>
<comment type="caution">
    <text evidence="2">The sequence shown here is derived from an EMBL/GenBank/DDBJ whole genome shotgun (WGS) entry which is preliminary data.</text>
</comment>
<keyword evidence="1" id="KW-1133">Transmembrane helix</keyword>
<evidence type="ECO:0000256" key="1">
    <source>
        <dbReference type="SAM" id="Phobius"/>
    </source>
</evidence>
<accession>A0AAW0EVA3</accession>
<keyword evidence="3" id="KW-1185">Reference proteome</keyword>
<name>A0AAW0EVA3_9TRYP</name>
<reference evidence="2 3" key="1">
    <citation type="journal article" date="2021" name="MBio">
        <title>A New Model Trypanosomatid, Novymonas esmeraldas: Genomic Perception of Its 'Candidatus Pandoraea novymonadis' Endosymbiont.</title>
        <authorList>
            <person name="Zakharova A."/>
            <person name="Saura A."/>
            <person name="Butenko A."/>
            <person name="Podesvova L."/>
            <person name="Warmusova S."/>
            <person name="Kostygov A.Y."/>
            <person name="Nenarokova A."/>
            <person name="Lukes J."/>
            <person name="Opperdoes F.R."/>
            <person name="Yurchenko V."/>
        </authorList>
    </citation>
    <scope>NUCLEOTIDE SEQUENCE [LARGE SCALE GENOMIC DNA]</scope>
    <source>
        <strain evidence="2 3">E262AT.01</strain>
    </source>
</reference>